<dbReference type="GO" id="GO:0031123">
    <property type="term" value="P:RNA 3'-end processing"/>
    <property type="evidence" value="ECO:0007669"/>
    <property type="project" value="TreeGrafter"/>
</dbReference>
<name>A0A0N8ERZ5_AEDAE</name>
<dbReference type="PANTHER" id="PTHR12271">
    <property type="entry name" value="POLY A POLYMERASE CID PAP -RELATED"/>
    <property type="match status" value="1"/>
</dbReference>
<dbReference type="SUPFAM" id="SSF81631">
    <property type="entry name" value="PAP/OAS1 substrate-binding domain"/>
    <property type="match status" value="1"/>
</dbReference>
<sequence length="736" mass="84467">MAMSEEQLIRMQRKLPKHRNRVAAYHFQLPAYMRMIHRFNAAKPSPIMNSYMVVHLEALMDLLSKVADFDGYQPPAHDEFDLRQLDVAFCFGCNHCNKTGFNARQVLEHVMNDDHPELPGYAKGKLKHFRQKTMDRYDAFLFRKKEIMASNDVSLHVLDRMIDFSLTTKSFLKMTSRFLSSLDILERAPSTIIARGVLDLLDSIDALLTTSKCVQSIPEFHSITHQIVTGEMKFVSKGKAFSDVHGALEHAVFEAGLRQAPAERNIFSLPQMVNKNPPQCLPNFAVPPPFLPAIQMMPPPPMMSASMVQVGVNMQVLNLAAHHHHQQQQQQNFRMQQIHQQQQHLLFNPSLVRMGPNVPSQPQVAQQHMAYQQRTGAVQLPPLNQSGAVGCPALNRCLINFLEQPQLDSLIENGNVLIHFDKSSVIPSEIISALKEVAPAARVECFGAKVSGIGYEDENVNLYVDNAKHPKTSDNVKEMFETLQRFFVANGDEWTIQNIHDADIRTHLTVKNNCENVCCRITFASEIYCYNTKLIRYYAETFPMYQKLCYFVQEFVKLIDIDLHCYIIVVLVLFYMQKRDYLPTVAQLQSRITEEIYNGHWLINFESRKPEKLKLKQMEMNLRNMATDFFLFYGKQFSFQESVVCPQIGLAINRSDFLPENMWRMSLKRYKAYVEECVASDSAERRDNFPQFDLTPMCVQDPLELTSNIAALVSSTDTGIFVNMCKLAYEFYVNNP</sequence>
<dbReference type="VEuPathDB" id="VectorBase:AAEL012611"/>
<dbReference type="AlphaFoldDB" id="A0A0N8ERZ5"/>
<dbReference type="GO" id="GO:0050265">
    <property type="term" value="F:RNA uridylyltransferase activity"/>
    <property type="evidence" value="ECO:0007669"/>
    <property type="project" value="TreeGrafter"/>
</dbReference>
<proteinExistence type="evidence at transcript level"/>
<accession>A0A0N8ERZ5</accession>
<evidence type="ECO:0000313" key="1">
    <source>
        <dbReference type="EMBL" id="JAN95029.1"/>
    </source>
</evidence>
<dbReference type="EMBL" id="GDUN01000890">
    <property type="protein sequence ID" value="JAN95029.1"/>
    <property type="molecule type" value="mRNA"/>
</dbReference>
<reference evidence="1" key="1">
    <citation type="journal article" date="2016" name="PLoS ONE">
        <title>A Deep Insight into the Sialome of Male and Female Aedes aegypti Mosquitoes.</title>
        <authorList>
            <person name="Ribeiro J.M."/>
            <person name="Martin-Martin I."/>
            <person name="Arca B."/>
            <person name="Calvo E."/>
        </authorList>
    </citation>
    <scope>NUCLEOTIDE SEQUENCE</scope>
    <source>
        <strain evidence="1">Liverpool</strain>
        <tissue evidence="1">Salivary glands</tissue>
    </source>
</reference>
<protein>
    <submittedName>
        <fullName evidence="1">Putative s-m checkpoint control protein cid1</fullName>
    </submittedName>
</protein>
<dbReference type="Gene3D" id="1.10.1410.10">
    <property type="match status" value="1"/>
</dbReference>
<organism evidence="1">
    <name type="scientific">Aedes aegypti</name>
    <name type="common">Yellowfever mosquito</name>
    <name type="synonym">Culex aegypti</name>
    <dbReference type="NCBI Taxonomy" id="7159"/>
    <lineage>
        <taxon>Eukaryota</taxon>
        <taxon>Metazoa</taxon>
        <taxon>Ecdysozoa</taxon>
        <taxon>Arthropoda</taxon>
        <taxon>Hexapoda</taxon>
        <taxon>Insecta</taxon>
        <taxon>Pterygota</taxon>
        <taxon>Neoptera</taxon>
        <taxon>Endopterygota</taxon>
        <taxon>Diptera</taxon>
        <taxon>Nematocera</taxon>
        <taxon>Culicoidea</taxon>
        <taxon>Culicidae</taxon>
        <taxon>Culicinae</taxon>
        <taxon>Aedini</taxon>
        <taxon>Aedes</taxon>
        <taxon>Stegomyia</taxon>
    </lineage>
</organism>
<dbReference type="PANTHER" id="PTHR12271:SF66">
    <property type="entry name" value="TERMINAL URIDYLYLTRANSFERASE TAILOR"/>
    <property type="match status" value="1"/>
</dbReference>